<dbReference type="Pfam" id="PF13365">
    <property type="entry name" value="Trypsin_2"/>
    <property type="match status" value="1"/>
</dbReference>
<name>A0A1G2LTE2_9BACT</name>
<organism evidence="3 4">
    <name type="scientific">Candidatus Sungbacteria bacterium RIFCSPLOWO2_12_FULL_41_11</name>
    <dbReference type="NCBI Taxonomy" id="1802286"/>
    <lineage>
        <taxon>Bacteria</taxon>
        <taxon>Candidatus Sungiibacteriota</taxon>
    </lineage>
</organism>
<evidence type="ECO:0000256" key="2">
    <source>
        <dbReference type="SAM" id="Phobius"/>
    </source>
</evidence>
<dbReference type="Proteomes" id="UP000177171">
    <property type="component" value="Unassembled WGS sequence"/>
</dbReference>
<feature type="transmembrane region" description="Helical" evidence="2">
    <location>
        <begin position="7"/>
        <end position="26"/>
    </location>
</feature>
<dbReference type="Gene3D" id="2.40.10.120">
    <property type="match status" value="1"/>
</dbReference>
<dbReference type="EMBL" id="MHQY01000013">
    <property type="protein sequence ID" value="OHA14122.1"/>
    <property type="molecule type" value="Genomic_DNA"/>
</dbReference>
<dbReference type="AlphaFoldDB" id="A0A1G2LTE2"/>
<accession>A0A1G2LTE2</accession>
<feature type="compositionally biased region" description="Polar residues" evidence="1">
    <location>
        <begin position="51"/>
        <end position="68"/>
    </location>
</feature>
<keyword evidence="2" id="KW-0812">Transmembrane</keyword>
<evidence type="ECO:0000256" key="1">
    <source>
        <dbReference type="SAM" id="MobiDB-lite"/>
    </source>
</evidence>
<feature type="region of interest" description="Disordered" evidence="1">
    <location>
        <begin position="49"/>
        <end position="86"/>
    </location>
</feature>
<evidence type="ECO:0008006" key="5">
    <source>
        <dbReference type="Google" id="ProtNLM"/>
    </source>
</evidence>
<keyword evidence="2" id="KW-1133">Transmembrane helix</keyword>
<protein>
    <recommendedName>
        <fullName evidence="5">Peptidase S1 domain-containing protein</fullName>
    </recommendedName>
</protein>
<evidence type="ECO:0000313" key="3">
    <source>
        <dbReference type="EMBL" id="OHA14122.1"/>
    </source>
</evidence>
<dbReference type="SUPFAM" id="SSF50494">
    <property type="entry name" value="Trypsin-like serine proteases"/>
    <property type="match status" value="1"/>
</dbReference>
<dbReference type="InterPro" id="IPR009003">
    <property type="entry name" value="Peptidase_S1_PA"/>
</dbReference>
<sequence>MGILKNILIPASAIFVLGVLLVMNLLKPSPNISSLSETHNITKILQEETKQTPIFGSDTAPTPQKPLSTTKPYPLPQPTPPKTSKIKTPQAIIAPKPTPPASIPSAILPLPLEISALIPTIVEMPSAPTPAPPTITPVNEDDLMSSIVRIRCGNIFGSGFSVNPKGLVLSVAHVVIEAIEKGGETCDIIFPAKHPSFGFYSEAHYRKGAILLPHETKKLYKEQALDVALLQTSFLENDPVFPQSFPYINYPFCEPDTLGDKILLFGYAANLGTSAISPGSILSRFKGEVLQYEDITGVKPDYFPESAGTLDDSIQHPITIIFSNNNFSGASGGLVFNISKNCIVGANSAVGIVSGDPKVYGFIFNFNFPQVKNWIGPFLNQ</sequence>
<comment type="caution">
    <text evidence="3">The sequence shown here is derived from an EMBL/GenBank/DDBJ whole genome shotgun (WGS) entry which is preliminary data.</text>
</comment>
<gene>
    <name evidence="3" type="ORF">A3G49_02680</name>
</gene>
<proteinExistence type="predicted"/>
<evidence type="ECO:0000313" key="4">
    <source>
        <dbReference type="Proteomes" id="UP000177171"/>
    </source>
</evidence>
<reference evidence="3 4" key="1">
    <citation type="journal article" date="2016" name="Nat. Commun.">
        <title>Thousands of microbial genomes shed light on interconnected biogeochemical processes in an aquifer system.</title>
        <authorList>
            <person name="Anantharaman K."/>
            <person name="Brown C.T."/>
            <person name="Hug L.A."/>
            <person name="Sharon I."/>
            <person name="Castelle C.J."/>
            <person name="Probst A.J."/>
            <person name="Thomas B.C."/>
            <person name="Singh A."/>
            <person name="Wilkins M.J."/>
            <person name="Karaoz U."/>
            <person name="Brodie E.L."/>
            <person name="Williams K.H."/>
            <person name="Hubbard S.S."/>
            <person name="Banfield J.F."/>
        </authorList>
    </citation>
    <scope>NUCLEOTIDE SEQUENCE [LARGE SCALE GENOMIC DNA]</scope>
</reference>
<keyword evidence="2" id="KW-0472">Membrane</keyword>